<evidence type="ECO:0000313" key="3">
    <source>
        <dbReference type="Proteomes" id="UP001462502"/>
    </source>
</evidence>
<evidence type="ECO:0000313" key="2">
    <source>
        <dbReference type="EMBL" id="MEO9385635.1"/>
    </source>
</evidence>
<proteinExistence type="inferred from homology"/>
<evidence type="ECO:0000256" key="1">
    <source>
        <dbReference type="ARBA" id="ARBA00007189"/>
    </source>
</evidence>
<dbReference type="InterPro" id="IPR016772">
    <property type="entry name" value="UCP020408"/>
</dbReference>
<comment type="caution">
    <text evidence="2">The sequence shown here is derived from an EMBL/GenBank/DDBJ whole genome shotgun (WGS) entry which is preliminary data.</text>
</comment>
<name>A0ABV0IWI0_9NEIS</name>
<dbReference type="Proteomes" id="UP001462502">
    <property type="component" value="Unassembled WGS sequence"/>
</dbReference>
<comment type="similarity">
    <text evidence="1">Belongs to the UPF0751 family.</text>
</comment>
<accession>A0ABV0IWI0</accession>
<gene>
    <name evidence="2" type="ORF">ABI908_16160</name>
</gene>
<sequence length="99" mass="11048">MMEALLVGADSLGNIPEVLRCYGIRIARHVCGRNVAHQRRAALPGRPDVLILLTDFLGHNVMRHYRDRAAAQGIPVLACRRSATAVAQRLRHHGWRPLP</sequence>
<reference evidence="2 3" key="1">
    <citation type="submission" date="2024-05" db="EMBL/GenBank/DDBJ databases">
        <authorList>
            <person name="De Oliveira J.P."/>
            <person name="Noriler S.A."/>
            <person name="De Oliveira A.G."/>
            <person name="Sipoli D.S."/>
        </authorList>
    </citation>
    <scope>NUCLEOTIDE SEQUENCE [LARGE SCALE GENOMIC DNA]</scope>
    <source>
        <strain evidence="2 3">LABIM192</strain>
    </source>
</reference>
<protein>
    <submittedName>
        <fullName evidence="2">DUF2325 domain-containing protein</fullName>
    </submittedName>
</protein>
<dbReference type="EMBL" id="JBDXMI010000001">
    <property type="protein sequence ID" value="MEO9385635.1"/>
    <property type="molecule type" value="Genomic_DNA"/>
</dbReference>
<dbReference type="Pfam" id="PF10087">
    <property type="entry name" value="DUF2325"/>
    <property type="match status" value="1"/>
</dbReference>
<dbReference type="RefSeq" id="WP_347935931.1">
    <property type="nucleotide sequence ID" value="NZ_CP158160.1"/>
</dbReference>
<dbReference type="PIRSF" id="PIRSF020408">
    <property type="entry name" value="UCP020408"/>
    <property type="match status" value="1"/>
</dbReference>
<keyword evidence="3" id="KW-1185">Reference proteome</keyword>
<organism evidence="2 3">
    <name type="scientific">Chromobacterium phragmitis</name>
    <dbReference type="NCBI Taxonomy" id="2202141"/>
    <lineage>
        <taxon>Bacteria</taxon>
        <taxon>Pseudomonadati</taxon>
        <taxon>Pseudomonadota</taxon>
        <taxon>Betaproteobacteria</taxon>
        <taxon>Neisseriales</taxon>
        <taxon>Chromobacteriaceae</taxon>
        <taxon>Chromobacterium</taxon>
    </lineage>
</organism>